<reference evidence="2 3" key="1">
    <citation type="submission" date="2018-06" db="EMBL/GenBank/DDBJ databases">
        <title>The draft genome sequence of Crocinitomix sp. SM1701.</title>
        <authorList>
            <person name="Zhang X."/>
        </authorList>
    </citation>
    <scope>NUCLEOTIDE SEQUENCE [LARGE SCALE GENOMIC DNA]</scope>
    <source>
        <strain evidence="2 3">SM1701</strain>
    </source>
</reference>
<dbReference type="Proteomes" id="UP000249248">
    <property type="component" value="Unassembled WGS sequence"/>
</dbReference>
<dbReference type="AlphaFoldDB" id="A0A2W1NAI3"/>
<organism evidence="2 3">
    <name type="scientific">Putridiphycobacter roseus</name>
    <dbReference type="NCBI Taxonomy" id="2219161"/>
    <lineage>
        <taxon>Bacteria</taxon>
        <taxon>Pseudomonadati</taxon>
        <taxon>Bacteroidota</taxon>
        <taxon>Flavobacteriia</taxon>
        <taxon>Flavobacteriales</taxon>
        <taxon>Crocinitomicaceae</taxon>
        <taxon>Putridiphycobacter</taxon>
    </lineage>
</organism>
<dbReference type="InterPro" id="IPR035986">
    <property type="entry name" value="PKD_dom_sf"/>
</dbReference>
<comment type="caution">
    <text evidence="2">The sequence shown here is derived from an EMBL/GenBank/DDBJ whole genome shotgun (WGS) entry which is preliminary data.</text>
</comment>
<accession>A0A2W1NAI3</accession>
<dbReference type="NCBIfam" id="TIGR04131">
    <property type="entry name" value="Bac_Flav_CTERM"/>
    <property type="match status" value="1"/>
</dbReference>
<dbReference type="Pfam" id="PF13585">
    <property type="entry name" value="CHU_C"/>
    <property type="match status" value="1"/>
</dbReference>
<evidence type="ECO:0000313" key="2">
    <source>
        <dbReference type="EMBL" id="PZE16033.1"/>
    </source>
</evidence>
<evidence type="ECO:0000313" key="3">
    <source>
        <dbReference type="Proteomes" id="UP000249248"/>
    </source>
</evidence>
<dbReference type="InterPro" id="IPR022409">
    <property type="entry name" value="PKD/Chitinase_dom"/>
</dbReference>
<gene>
    <name evidence="2" type="ORF">DNU06_14620</name>
</gene>
<dbReference type="Pfam" id="PF18911">
    <property type="entry name" value="PKD_4"/>
    <property type="match status" value="1"/>
</dbReference>
<dbReference type="CDD" id="cd00146">
    <property type="entry name" value="PKD"/>
    <property type="match status" value="1"/>
</dbReference>
<dbReference type="EMBL" id="QKSB01000012">
    <property type="protein sequence ID" value="PZE16033.1"/>
    <property type="molecule type" value="Genomic_DNA"/>
</dbReference>
<dbReference type="SUPFAM" id="SSF49299">
    <property type="entry name" value="PKD domain"/>
    <property type="match status" value="1"/>
</dbReference>
<protein>
    <recommendedName>
        <fullName evidence="1">PKD domain-containing protein</fullName>
    </recommendedName>
</protein>
<sequence>SAGCVDSVLYTNYFDVIANPKAYFTYSPNSPNLQEPEVQFKNESVNAENFEWNFGDNTGSLEENPAHIYKNVAKKYTVSLTVSEATANCFDTYKTILIVKDEILYFIPNVFRPGSGNINSIFQPQFTSGVNVYEFRMHIYNRWGELIFESFDPNGGWDGFYNAELVKQDTYVWKIDFIESMSDKKHADTGIITVLR</sequence>
<feature type="domain" description="PKD" evidence="1">
    <location>
        <begin position="20"/>
        <end position="69"/>
    </location>
</feature>
<feature type="non-terminal residue" evidence="2">
    <location>
        <position position="1"/>
    </location>
</feature>
<dbReference type="InterPro" id="IPR000601">
    <property type="entry name" value="PKD_dom"/>
</dbReference>
<dbReference type="PROSITE" id="PS50093">
    <property type="entry name" value="PKD"/>
    <property type="match status" value="1"/>
</dbReference>
<evidence type="ECO:0000259" key="1">
    <source>
        <dbReference type="PROSITE" id="PS50093"/>
    </source>
</evidence>
<proteinExistence type="predicted"/>
<name>A0A2W1NAI3_9FLAO</name>
<dbReference type="RefSeq" id="WP_146239263.1">
    <property type="nucleotide sequence ID" value="NZ_QKSB01000012.1"/>
</dbReference>
<keyword evidence="3" id="KW-1185">Reference proteome</keyword>
<dbReference type="Gene3D" id="2.60.40.10">
    <property type="entry name" value="Immunoglobulins"/>
    <property type="match status" value="1"/>
</dbReference>
<dbReference type="SMART" id="SM00089">
    <property type="entry name" value="PKD"/>
    <property type="match status" value="1"/>
</dbReference>
<dbReference type="InterPro" id="IPR013783">
    <property type="entry name" value="Ig-like_fold"/>
</dbReference>
<dbReference type="OrthoDB" id="7443339at2"/>
<dbReference type="InterPro" id="IPR026341">
    <property type="entry name" value="T9SS_type_B"/>
</dbReference>